<dbReference type="Pfam" id="PF21109">
    <property type="entry name" value="Stonustoxin_helical"/>
    <property type="match status" value="1"/>
</dbReference>
<dbReference type="Pfam" id="PF00041">
    <property type="entry name" value="fn3"/>
    <property type="match status" value="1"/>
</dbReference>
<dbReference type="Pfam" id="PF24674">
    <property type="entry name" value="MACPF_SNTX"/>
    <property type="match status" value="1"/>
</dbReference>
<keyword evidence="2" id="KW-0175">Coiled coil</keyword>
<dbReference type="SMART" id="SM00060">
    <property type="entry name" value="FN3"/>
    <property type="match status" value="2"/>
</dbReference>
<comment type="caution">
    <text evidence="4">The sequence shown here is derived from an EMBL/GenBank/DDBJ whole genome shotgun (WGS) entry which is preliminary data.</text>
</comment>
<dbReference type="Gene3D" id="3.40.50.300">
    <property type="entry name" value="P-loop containing nucleotide triphosphate hydrolases"/>
    <property type="match status" value="1"/>
</dbReference>
<name>A0AA47NMP3_MERPO</name>
<feature type="domain" description="Fibronectin type-III" evidence="3">
    <location>
        <begin position="607"/>
        <end position="707"/>
    </location>
</feature>
<feature type="coiled-coil region" evidence="2">
    <location>
        <begin position="1008"/>
        <end position="1042"/>
    </location>
</feature>
<sequence>MAGEGDKTIQLAALGRPFSLGMLYDCRNDSLIPALTLWDREALEKDAVESSQPNSNFEIVASDSIEDKSSALDVDASLKASFLSGLVKVEGSAKYLSDCKISKNQARVTLKYKTTTKFQQLSMNHIGIGKVEHPYVFEKGLATHVVTGILYGAQAFFVFDREVSKKEDQEDIEGILKVMIKKIPTFKIEGQGSLQMRDEDIANVDKFSCKFHGDFNLEKHPVSFQEAIEVYQSLPKLLGTKGENAVPQKVWLMPLKSLNSDAAKLVQQISERLIRDAQKVLEDFSELERRCNDAEKCKTTQQFPQINKKVKAFKELVSQYKLDFQKIMARKLPLIRGGGEEEGVLAEILKKVHSSPFNSNDLNEWMDYKENEIQIISSLIDKMLNMTIVTSHITLHREIHSEDVRHTVCFVFNSLETPEPYLSALSNYLDDTTKPDNVPCAYDVEKEQAWFLSNVQVVYKKKKLFKDFAEANKENNSIRFLTAAVRDDVKKGATVHLYTDGNLVTDNFEPPSKPEMITCGITHNSVTLNISPPQFGLAAVTHYTVELSCVHGNNDWHQEMECKAGDVTVSGLEMNEEYRFRCRAMCAVGLGPACEASTLIKTLPSSPPENLQVECYSTELSVRWEKPSDLGRGVKFEHYILEYAETSPGVKPEELTWNKLTFTDTKAIISGLQLLTQYTVRIRCDCGVAGLGKDKTVVVSTSVVKLPLEIKRLAEAVKNEGNKIKDHPGPLEVYSLPLEARPMNVDGCKNYRFGKDSKTSAKPNRTIMVLGATGAGKSTLVNGMINYILGVTWEDRFRFKLVDEDTAKSQAHSQTSEVTVYKLNHRDGFKIDYSLTIVDTPGFGDTRGIERDRMIISQLENLFSAQHGVSEIDAICFVAQASLARLTPTQKYVFDSVLSIFGKDVAENIRIMVTFADSHTPPVLTAINESGVPCAKRKNGLPIHFKFNSSALFADNKLVEANNEDDDNEDEEDGGGNFDKMFWDMGTKSMKNFFSALNLIETKSLTITKEVLKQRRQLEISIENLQKNVKLGLAKLDEINRESQILQTNEKEITTGNGNFEYEVSYKKRVQIDFSITGEYSLNCQKCKKTCCYSCNVQSDAFTYLCYAMGWSGNCTQCPNKCFHSEHAIQKYRWDYVDVTEKRTYQDLKDKYQEAKKKKMSVQDIIRQMKVEYDDLENDVGRLIEESATCINTLKEIALKPNPLSTPEYIDLLIEGEKSEHKPGYLERIKKLQHMRENAVTMERVSRGDKLLSTCGGRRV</sequence>
<organism evidence="4 5">
    <name type="scientific">Merluccius polli</name>
    <name type="common">Benguela hake</name>
    <name type="synonym">Merluccius cadenati</name>
    <dbReference type="NCBI Taxonomy" id="89951"/>
    <lineage>
        <taxon>Eukaryota</taxon>
        <taxon>Metazoa</taxon>
        <taxon>Chordata</taxon>
        <taxon>Craniata</taxon>
        <taxon>Vertebrata</taxon>
        <taxon>Euteleostomi</taxon>
        <taxon>Actinopterygii</taxon>
        <taxon>Neopterygii</taxon>
        <taxon>Teleostei</taxon>
        <taxon>Neoteleostei</taxon>
        <taxon>Acanthomorphata</taxon>
        <taxon>Zeiogadaria</taxon>
        <taxon>Gadariae</taxon>
        <taxon>Gadiformes</taxon>
        <taxon>Gadoidei</taxon>
        <taxon>Merlucciidae</taxon>
        <taxon>Merluccius</taxon>
    </lineage>
</organism>
<dbReference type="InterPro" id="IPR036116">
    <property type="entry name" value="FN3_sf"/>
</dbReference>
<evidence type="ECO:0000313" key="4">
    <source>
        <dbReference type="EMBL" id="KAK0131631.1"/>
    </source>
</evidence>
<evidence type="ECO:0000256" key="1">
    <source>
        <dbReference type="RuleBase" id="RU004560"/>
    </source>
</evidence>
<dbReference type="InterPro" id="IPR048997">
    <property type="entry name" value="Stonustoxin-like_helical"/>
</dbReference>
<feature type="coiled-coil region" evidence="2">
    <location>
        <begin position="1145"/>
        <end position="1186"/>
    </location>
</feature>
<proteinExistence type="inferred from homology"/>
<dbReference type="FunFam" id="3.40.50.300:FF:002049">
    <property type="entry name" value="Si:ch73-170d6.2"/>
    <property type="match status" value="1"/>
</dbReference>
<dbReference type="InterPro" id="IPR052090">
    <property type="entry name" value="Cytolytic_pore-forming_toxin"/>
</dbReference>
<dbReference type="Pfam" id="PF00735">
    <property type="entry name" value="Septin"/>
    <property type="match status" value="1"/>
</dbReference>
<evidence type="ECO:0000259" key="3">
    <source>
        <dbReference type="PROSITE" id="PS50853"/>
    </source>
</evidence>
<evidence type="ECO:0000313" key="5">
    <source>
        <dbReference type="Proteomes" id="UP001174136"/>
    </source>
</evidence>
<evidence type="ECO:0000256" key="2">
    <source>
        <dbReference type="SAM" id="Coils"/>
    </source>
</evidence>
<dbReference type="InterPro" id="IPR013783">
    <property type="entry name" value="Ig-like_fold"/>
</dbReference>
<dbReference type="GO" id="GO:0005525">
    <property type="term" value="F:GTP binding"/>
    <property type="evidence" value="ECO:0007669"/>
    <property type="project" value="UniProtKB-KW"/>
</dbReference>
<dbReference type="InterPro" id="IPR056072">
    <property type="entry name" value="SNTX_MACPF/CDC-like_dom"/>
</dbReference>
<feature type="domain" description="Fibronectin type-III" evidence="3">
    <location>
        <begin position="510"/>
        <end position="605"/>
    </location>
</feature>
<dbReference type="PROSITE" id="PS50853">
    <property type="entry name" value="FN3"/>
    <property type="match status" value="2"/>
</dbReference>
<dbReference type="Proteomes" id="UP001174136">
    <property type="component" value="Unassembled WGS sequence"/>
</dbReference>
<dbReference type="PANTHER" id="PTHR31594:SF16">
    <property type="entry name" value="SI:CH211-281L24.3"/>
    <property type="match status" value="1"/>
</dbReference>
<dbReference type="InterPro" id="IPR030379">
    <property type="entry name" value="G_SEPTIN_dom"/>
</dbReference>
<protein>
    <submittedName>
        <fullName evidence="4">Neoverrucotoxin subunit alpha</fullName>
    </submittedName>
</protein>
<accession>A0AA47NMP3</accession>
<dbReference type="EMBL" id="JAOPHQ010006437">
    <property type="protein sequence ID" value="KAK0131631.1"/>
    <property type="molecule type" value="Genomic_DNA"/>
</dbReference>
<dbReference type="Pfam" id="PF18078">
    <property type="entry name" value="Thioredoxin_11"/>
    <property type="match status" value="1"/>
</dbReference>
<dbReference type="AlphaFoldDB" id="A0AA47NMP3"/>
<dbReference type="InterPro" id="IPR027417">
    <property type="entry name" value="P-loop_NTPase"/>
</dbReference>
<dbReference type="SUPFAM" id="SSF49265">
    <property type="entry name" value="Fibronectin type III"/>
    <property type="match status" value="1"/>
</dbReference>
<gene>
    <name evidence="4" type="primary">STXA_18</name>
    <name evidence="4" type="ORF">N1851_033658</name>
</gene>
<comment type="similarity">
    <text evidence="1">Belongs to the TRAFAC class TrmE-Era-EngA-EngB-Septin-like GTPase superfamily. Septin GTPase family.</text>
</comment>
<dbReference type="Gene3D" id="2.60.40.10">
    <property type="entry name" value="Immunoglobulins"/>
    <property type="match status" value="2"/>
</dbReference>
<dbReference type="InterPro" id="IPR040581">
    <property type="entry name" value="Thioredoxin_11"/>
</dbReference>
<dbReference type="PANTHER" id="PTHR31594">
    <property type="entry name" value="AIG1-TYPE G DOMAIN-CONTAINING PROTEIN"/>
    <property type="match status" value="1"/>
</dbReference>
<reference evidence="4" key="1">
    <citation type="journal article" date="2023" name="Front. Mar. Sci.">
        <title>A new Merluccius polli reference genome to investigate the effects of global change in West African waters.</title>
        <authorList>
            <person name="Mateo J.L."/>
            <person name="Blanco-Fernandez C."/>
            <person name="Garcia-Vazquez E."/>
            <person name="Machado-Schiaffino G."/>
        </authorList>
    </citation>
    <scope>NUCLEOTIDE SEQUENCE</scope>
    <source>
        <strain evidence="4">C29</strain>
        <tissue evidence="4">Fin</tissue>
    </source>
</reference>
<dbReference type="CDD" id="cd00063">
    <property type="entry name" value="FN3"/>
    <property type="match status" value="2"/>
</dbReference>
<dbReference type="SUPFAM" id="SSF52540">
    <property type="entry name" value="P-loop containing nucleoside triphosphate hydrolases"/>
    <property type="match status" value="1"/>
</dbReference>
<keyword evidence="5" id="KW-1185">Reference proteome</keyword>
<dbReference type="InterPro" id="IPR003961">
    <property type="entry name" value="FN3_dom"/>
</dbReference>
<keyword evidence="1" id="KW-0547">Nucleotide-binding</keyword>
<keyword evidence="1" id="KW-0342">GTP-binding</keyword>